<organism evidence="3 4">
    <name type="scientific">Pseudozyma hubeiensis (strain SY62)</name>
    <name type="common">Yeast</name>
    <dbReference type="NCBI Taxonomy" id="1305764"/>
    <lineage>
        <taxon>Eukaryota</taxon>
        <taxon>Fungi</taxon>
        <taxon>Dikarya</taxon>
        <taxon>Basidiomycota</taxon>
        <taxon>Ustilaginomycotina</taxon>
        <taxon>Ustilaginomycetes</taxon>
        <taxon>Ustilaginales</taxon>
        <taxon>Ustilaginaceae</taxon>
        <taxon>Pseudozyma</taxon>
    </lineage>
</organism>
<gene>
    <name evidence="3" type="ORF">PHSY_000462</name>
</gene>
<keyword evidence="4" id="KW-1185">Reference proteome</keyword>
<dbReference type="RefSeq" id="XP_012186490.1">
    <property type="nucleotide sequence ID" value="XM_012331100.1"/>
</dbReference>
<proteinExistence type="predicted"/>
<sequence>MRADQRRCICPFQTSKRQRRNGGFHSKIQIYRISQTEAAGNEAPPTSGQSAHTAEMPHNKPAFLIIAVRVSDPRFESKLKRFCSRRVSKCNKHTKNDDIWTVALFLALVCNTHLARQHAPGNAITPCAAVTISSGAASSVSLGEVAVWLACSKSSCLSLLLLILFSPILDSASFASFRILPFLGLSHSSPLSSKHFI</sequence>
<keyword evidence="2" id="KW-0472">Membrane</keyword>
<evidence type="ECO:0000313" key="3">
    <source>
        <dbReference type="EMBL" id="GAC92903.1"/>
    </source>
</evidence>
<reference evidence="4" key="1">
    <citation type="journal article" date="2013" name="Genome Announc.">
        <title>Draft genome sequence of the basidiomycetous yeast-like fungus Pseudozyma hubeiensis SY62, which produces an abundant amount of the biosurfactant mannosylerythritol lipids.</title>
        <authorList>
            <person name="Konishi M."/>
            <person name="Hatada Y."/>
            <person name="Horiuchi J."/>
        </authorList>
    </citation>
    <scope>NUCLEOTIDE SEQUENCE [LARGE SCALE GENOMIC DNA]</scope>
    <source>
        <strain evidence="4">SY62</strain>
    </source>
</reference>
<feature type="region of interest" description="Disordered" evidence="1">
    <location>
        <begin position="35"/>
        <end position="54"/>
    </location>
</feature>
<keyword evidence="2" id="KW-0812">Transmembrane</keyword>
<protein>
    <submittedName>
        <fullName evidence="3">Uncharacterized protein</fullName>
    </submittedName>
</protein>
<feature type="compositionally biased region" description="Polar residues" evidence="1">
    <location>
        <begin position="35"/>
        <end position="52"/>
    </location>
</feature>
<feature type="transmembrane region" description="Helical" evidence="2">
    <location>
        <begin position="159"/>
        <end position="180"/>
    </location>
</feature>
<dbReference type="AlphaFoldDB" id="R9NWE1"/>
<dbReference type="EMBL" id="DF238770">
    <property type="protein sequence ID" value="GAC92903.1"/>
    <property type="molecule type" value="Genomic_DNA"/>
</dbReference>
<name>R9NWE1_PSEHS</name>
<accession>R9NWE1</accession>
<evidence type="ECO:0000256" key="1">
    <source>
        <dbReference type="SAM" id="MobiDB-lite"/>
    </source>
</evidence>
<keyword evidence="2" id="KW-1133">Transmembrane helix</keyword>
<dbReference type="GeneID" id="24105769"/>
<evidence type="ECO:0000256" key="2">
    <source>
        <dbReference type="SAM" id="Phobius"/>
    </source>
</evidence>
<dbReference type="Proteomes" id="UP000014071">
    <property type="component" value="Unassembled WGS sequence"/>
</dbReference>
<evidence type="ECO:0000313" key="4">
    <source>
        <dbReference type="Proteomes" id="UP000014071"/>
    </source>
</evidence>
<dbReference type="HOGENOM" id="CLU_1384713_0_0_1"/>